<feature type="transmembrane region" description="Helical" evidence="1">
    <location>
        <begin position="77"/>
        <end position="95"/>
    </location>
</feature>
<feature type="transmembrane region" description="Helical" evidence="1">
    <location>
        <begin position="107"/>
        <end position="128"/>
    </location>
</feature>
<gene>
    <name evidence="2" type="ORF">SAMN04489842_4006</name>
</gene>
<keyword evidence="1" id="KW-0472">Membrane</keyword>
<dbReference type="AlphaFoldDB" id="A0A1H1J2R7"/>
<accession>A0A1H1J2R7</accession>
<feature type="transmembrane region" description="Helical" evidence="1">
    <location>
        <begin position="250"/>
        <end position="272"/>
    </location>
</feature>
<dbReference type="Proteomes" id="UP000198848">
    <property type="component" value="Unassembled WGS sequence"/>
</dbReference>
<sequence>MSKRSPSDVDFDALLRAGFTGAVGLPLVVAAVFVALPEPSAIPWWRSFDAGLWARFVGLFGLVGVILGVAWTLECRIAFALGLVALVGAVAWPPLGFGELPNVVSTLVGTAVVGLPTLVLAVPLEYAARRSDRRLRPTRVEAVALVVGLVHLLVVNWLTATLENRLFLPRPSELAHADPAGLVALTVIAGGLILLGAVPVVLAWRLRLVTPAGFVLVAFGWATYRTWQLSLETLPPAGPGFGLVPTPLTLYLWGGSLLLVGAVLIGGLEYLFHRKRGAGSLPPLEN</sequence>
<feature type="transmembrane region" description="Helical" evidence="1">
    <location>
        <begin position="140"/>
        <end position="160"/>
    </location>
</feature>
<reference evidence="3" key="1">
    <citation type="submission" date="2016-10" db="EMBL/GenBank/DDBJ databases">
        <authorList>
            <person name="Varghese N."/>
            <person name="Submissions S."/>
        </authorList>
    </citation>
    <scope>NUCLEOTIDE SEQUENCE [LARGE SCALE GENOMIC DNA]</scope>
    <source>
        <strain evidence="3">DSM 24767</strain>
    </source>
</reference>
<feature type="transmembrane region" description="Helical" evidence="1">
    <location>
        <begin position="208"/>
        <end position="227"/>
    </location>
</feature>
<feature type="transmembrane region" description="Helical" evidence="1">
    <location>
        <begin position="180"/>
        <end position="201"/>
    </location>
</feature>
<proteinExistence type="predicted"/>
<feature type="transmembrane region" description="Helical" evidence="1">
    <location>
        <begin position="52"/>
        <end position="70"/>
    </location>
</feature>
<keyword evidence="1" id="KW-1133">Transmembrane helix</keyword>
<keyword evidence="1" id="KW-0812">Transmembrane</keyword>
<name>A0A1H1J2R7_NATTX</name>
<evidence type="ECO:0000313" key="3">
    <source>
        <dbReference type="Proteomes" id="UP000198848"/>
    </source>
</evidence>
<organism evidence="2 3">
    <name type="scientific">Natronobacterium texcoconense</name>
    <dbReference type="NCBI Taxonomy" id="1095778"/>
    <lineage>
        <taxon>Archaea</taxon>
        <taxon>Methanobacteriati</taxon>
        <taxon>Methanobacteriota</taxon>
        <taxon>Stenosarchaea group</taxon>
        <taxon>Halobacteria</taxon>
        <taxon>Halobacteriales</taxon>
        <taxon>Natrialbaceae</taxon>
        <taxon>Natronobacterium</taxon>
    </lineage>
</organism>
<dbReference type="RefSeq" id="WP_090385870.1">
    <property type="nucleotide sequence ID" value="NZ_FNLC01000007.1"/>
</dbReference>
<keyword evidence="3" id="KW-1185">Reference proteome</keyword>
<dbReference type="EMBL" id="FNLC01000007">
    <property type="protein sequence ID" value="SDR43778.1"/>
    <property type="molecule type" value="Genomic_DNA"/>
</dbReference>
<dbReference type="STRING" id="1095778.SAMN04489842_4006"/>
<feature type="transmembrane region" description="Helical" evidence="1">
    <location>
        <begin position="13"/>
        <end position="36"/>
    </location>
</feature>
<evidence type="ECO:0000256" key="1">
    <source>
        <dbReference type="SAM" id="Phobius"/>
    </source>
</evidence>
<dbReference type="OrthoDB" id="378857at2157"/>
<protein>
    <submittedName>
        <fullName evidence="2">Uncharacterized protein</fullName>
    </submittedName>
</protein>
<evidence type="ECO:0000313" key="2">
    <source>
        <dbReference type="EMBL" id="SDR43778.1"/>
    </source>
</evidence>